<accession>A0A0G4G4T0</accession>
<reference evidence="4 5" key="1">
    <citation type="submission" date="2014-11" db="EMBL/GenBank/DDBJ databases">
        <authorList>
            <person name="Zhu J."/>
            <person name="Qi W."/>
            <person name="Song R."/>
        </authorList>
    </citation>
    <scope>NUCLEOTIDE SEQUENCE [LARGE SCALE GENOMIC DNA]</scope>
</reference>
<protein>
    <recommendedName>
        <fullName evidence="6">SAP domain-containing protein</fullName>
    </recommendedName>
</protein>
<feature type="region of interest" description="Disordered" evidence="2">
    <location>
        <begin position="538"/>
        <end position="558"/>
    </location>
</feature>
<evidence type="ECO:0000256" key="2">
    <source>
        <dbReference type="SAM" id="MobiDB-lite"/>
    </source>
</evidence>
<feature type="signal peptide" evidence="3">
    <location>
        <begin position="1"/>
        <end position="24"/>
    </location>
</feature>
<dbReference type="Gene3D" id="2.130.10.130">
    <property type="entry name" value="Integrin alpha, N-terminal"/>
    <property type="match status" value="2"/>
</dbReference>
<dbReference type="SUPFAM" id="SSF69318">
    <property type="entry name" value="Integrin alpha N-terminal domain"/>
    <property type="match status" value="2"/>
</dbReference>
<dbReference type="EMBL" id="CDMY01000567">
    <property type="protein sequence ID" value="CEM23423.1"/>
    <property type="molecule type" value="Genomic_DNA"/>
</dbReference>
<dbReference type="PROSITE" id="PS51257">
    <property type="entry name" value="PROKAR_LIPOPROTEIN"/>
    <property type="match status" value="1"/>
</dbReference>
<dbReference type="InParanoid" id="A0A0G4G4T0"/>
<dbReference type="VEuPathDB" id="CryptoDB:Vbra_21971"/>
<organism evidence="4 5">
    <name type="scientific">Vitrella brassicaformis (strain CCMP3155)</name>
    <dbReference type="NCBI Taxonomy" id="1169540"/>
    <lineage>
        <taxon>Eukaryota</taxon>
        <taxon>Sar</taxon>
        <taxon>Alveolata</taxon>
        <taxon>Colpodellida</taxon>
        <taxon>Vitrellaceae</taxon>
        <taxon>Vitrella</taxon>
    </lineage>
</organism>
<name>A0A0G4G4T0_VITBC</name>
<evidence type="ECO:0000256" key="3">
    <source>
        <dbReference type="SAM" id="SignalP"/>
    </source>
</evidence>
<keyword evidence="1 3" id="KW-0732">Signal</keyword>
<dbReference type="InterPro" id="IPR028994">
    <property type="entry name" value="Integrin_alpha_N"/>
</dbReference>
<dbReference type="Proteomes" id="UP000041254">
    <property type="component" value="Unassembled WGS sequence"/>
</dbReference>
<evidence type="ECO:0008006" key="6">
    <source>
        <dbReference type="Google" id="ProtNLM"/>
    </source>
</evidence>
<dbReference type="OrthoDB" id="10022113at2759"/>
<dbReference type="PANTHER" id="PTHR46580:SF4">
    <property type="entry name" value="ATP_GTP-BINDING PROTEIN"/>
    <property type="match status" value="1"/>
</dbReference>
<dbReference type="AlphaFoldDB" id="A0A0G4G4T0"/>
<dbReference type="PANTHER" id="PTHR46580">
    <property type="entry name" value="SENSOR KINASE-RELATED"/>
    <property type="match status" value="1"/>
</dbReference>
<evidence type="ECO:0000313" key="5">
    <source>
        <dbReference type="Proteomes" id="UP000041254"/>
    </source>
</evidence>
<feature type="chain" id="PRO_5005189495" description="SAP domain-containing protein" evidence="3">
    <location>
        <begin position="25"/>
        <end position="701"/>
    </location>
</feature>
<feature type="region of interest" description="Disordered" evidence="2">
    <location>
        <begin position="592"/>
        <end position="612"/>
    </location>
</feature>
<keyword evidence="5" id="KW-1185">Reference proteome</keyword>
<sequence>MRRAPQFVLFAAFALCGCLWTAQGVEPPGLLDTRSLSSQFPPAATCTKDHPCFVVEANQESLNGIYRFDGSGTAVLIQEVSERDARHASVADLNNDGLDDIVFCNYGTGVPQLFFKPPGDLTETYLQTPEGLFEKFQDLPDSGGCRDSGLGDFDGDGYIDLYITRGAQEIGIGDGPDAVLNHFYFNDGTGKLIISDQRLESDESTARECWPGDVDNDGDIDVFYGAPSFNKGSRVLFNDGDGKFKDGPQFKAANPFKNPAGLPGDPESTGLFPQLIPVQEMSMGDFTGDGVIDLILGNYFREVWVGLGDGSYRDTFVRFIYLLTEGREPVLADFNGDGHMDFYDTRDSPLDGLCIPRQKDALYFGDGTGNFKRVQEIFDWPNRAAIAADVNNDGHMDIVTGSGGNAVPFGSGMPIPILFPFPEGKANVVLLNDGKGCLYDAGVRLGDAPTYAVAVGKLGCTTNDEPKEDERKKCTEDEDVSRFYLFQKSSPPFDRECLPYAPSFNGQVEKVLLEPLQLICTLLNPTNIRVDFYPPTSLQTREDDEASSPPRNVSGDLPGVAEMERYFGRHAVNNRDPLDPAHAEGLVAIADSGDHDQQGDNRQVDKPTGSSLAMKKEVRSLMRELGLRTRLTKTGLVDVVGWDEAKAAKVAMLAERIEEKRQRLKAGGEWEAKDVREMRDIWRREQEREQERESEKTRDAT</sequence>
<dbReference type="InterPro" id="IPR013517">
    <property type="entry name" value="FG-GAP"/>
</dbReference>
<proteinExistence type="predicted"/>
<gene>
    <name evidence="4" type="ORF">Vbra_21971</name>
</gene>
<feature type="compositionally biased region" description="Basic and acidic residues" evidence="2">
    <location>
        <begin position="592"/>
        <end position="605"/>
    </location>
</feature>
<dbReference type="Pfam" id="PF13517">
    <property type="entry name" value="FG-GAP_3"/>
    <property type="match status" value="2"/>
</dbReference>
<evidence type="ECO:0000256" key="1">
    <source>
        <dbReference type="ARBA" id="ARBA00022729"/>
    </source>
</evidence>
<evidence type="ECO:0000313" key="4">
    <source>
        <dbReference type="EMBL" id="CEM23423.1"/>
    </source>
</evidence>